<feature type="region of interest" description="Disordered" evidence="1">
    <location>
        <begin position="157"/>
        <end position="191"/>
    </location>
</feature>
<dbReference type="RefSeq" id="XP_002507388.1">
    <property type="nucleotide sequence ID" value="XM_002507342.1"/>
</dbReference>
<dbReference type="GeneID" id="8250313"/>
<protein>
    <submittedName>
        <fullName evidence="2">Uncharacterized protein</fullName>
    </submittedName>
</protein>
<accession>C1FEW3</accession>
<name>C1FEW3_MICCC</name>
<dbReference type="EMBL" id="CP001574">
    <property type="protein sequence ID" value="ACO68646.1"/>
    <property type="molecule type" value="Genomic_DNA"/>
</dbReference>
<dbReference type="KEGG" id="mis:MICPUN_55591"/>
<dbReference type="AlphaFoldDB" id="C1FEW3"/>
<organism evidence="2 3">
    <name type="scientific">Micromonas commoda (strain RCC299 / NOUM17 / CCMP2709)</name>
    <name type="common">Picoplanktonic green alga</name>
    <dbReference type="NCBI Taxonomy" id="296587"/>
    <lineage>
        <taxon>Eukaryota</taxon>
        <taxon>Viridiplantae</taxon>
        <taxon>Chlorophyta</taxon>
        <taxon>Mamiellophyceae</taxon>
        <taxon>Mamiellales</taxon>
        <taxon>Mamiellaceae</taxon>
        <taxon>Micromonas</taxon>
    </lineage>
</organism>
<sequence length="423" mass="44913">MGSHPAGITVDAVREQLAALGHDDVSDDVIASFLDSLRHQVNVAPAPVENVAAANGADDDAPPPPVERTDALTRGHSPEATAARTPGGTERAPCLTSPEPDGTREGSRRSRTTPNDDAVPNRRATPPTGARPAPTSSGRRAATRSVALAIPTVITPAVTPGDASRTPPNRLLTPNSSARGHRRDQSKSPKDLVHEDIIGWCAKRSVASVTPGRVTGGNTTRSRRSGHNSSVIASPMPIRAGVGTPGQRVRIDRVARAAQYAAVWSGDAYLERRRAGDRGGGGKSAVTSVTSAGIKSGAASCVDFLDADEATVFGTRSKLAYDRYPDRYPAAYDVNGVRGGSWGRAQRKLTDGTNEWRVDVERGEREKENTRRVSTSGFWDDSKRGLKAGAKGATGKGFKTPDERRRDALRWEVRARMAAPPTF</sequence>
<feature type="region of interest" description="Disordered" evidence="1">
    <location>
        <begin position="363"/>
        <end position="404"/>
    </location>
</feature>
<reference evidence="2 3" key="1">
    <citation type="journal article" date="2009" name="Science">
        <title>Green evolution and dynamic adaptations revealed by genomes of the marine picoeukaryotes Micromonas.</title>
        <authorList>
            <person name="Worden A.Z."/>
            <person name="Lee J.H."/>
            <person name="Mock T."/>
            <person name="Rouze P."/>
            <person name="Simmons M.P."/>
            <person name="Aerts A.L."/>
            <person name="Allen A.E."/>
            <person name="Cuvelier M.L."/>
            <person name="Derelle E."/>
            <person name="Everett M.V."/>
            <person name="Foulon E."/>
            <person name="Grimwood J."/>
            <person name="Gundlach H."/>
            <person name="Henrissat B."/>
            <person name="Napoli C."/>
            <person name="McDonald S.M."/>
            <person name="Parker M.S."/>
            <person name="Rombauts S."/>
            <person name="Salamov A."/>
            <person name="Von Dassow P."/>
            <person name="Badger J.H."/>
            <person name="Coutinho P.M."/>
            <person name="Demir E."/>
            <person name="Dubchak I."/>
            <person name="Gentemann C."/>
            <person name="Eikrem W."/>
            <person name="Gready J.E."/>
            <person name="John U."/>
            <person name="Lanier W."/>
            <person name="Lindquist E.A."/>
            <person name="Lucas S."/>
            <person name="Mayer K.F."/>
            <person name="Moreau H."/>
            <person name="Not F."/>
            <person name="Otillar R."/>
            <person name="Panaud O."/>
            <person name="Pangilinan J."/>
            <person name="Paulsen I."/>
            <person name="Piegu B."/>
            <person name="Poliakov A."/>
            <person name="Robbens S."/>
            <person name="Schmutz J."/>
            <person name="Toulza E."/>
            <person name="Wyss T."/>
            <person name="Zelensky A."/>
            <person name="Zhou K."/>
            <person name="Armbrust E.V."/>
            <person name="Bhattacharya D."/>
            <person name="Goodenough U.W."/>
            <person name="Van de Peer Y."/>
            <person name="Grigoriev I.V."/>
        </authorList>
    </citation>
    <scope>NUCLEOTIDE SEQUENCE [LARGE SCALE GENOMIC DNA]</scope>
    <source>
        <strain evidence="3">RCC299 / NOUM17</strain>
    </source>
</reference>
<dbReference type="InParanoid" id="C1FEW3"/>
<evidence type="ECO:0000313" key="3">
    <source>
        <dbReference type="Proteomes" id="UP000002009"/>
    </source>
</evidence>
<evidence type="ECO:0000313" key="2">
    <source>
        <dbReference type="EMBL" id="ACO68646.1"/>
    </source>
</evidence>
<proteinExistence type="predicted"/>
<feature type="compositionally biased region" description="Basic and acidic residues" evidence="1">
    <location>
        <begin position="67"/>
        <end position="77"/>
    </location>
</feature>
<evidence type="ECO:0000256" key="1">
    <source>
        <dbReference type="SAM" id="MobiDB-lite"/>
    </source>
</evidence>
<keyword evidence="3" id="KW-1185">Reference proteome</keyword>
<feature type="region of interest" description="Disordered" evidence="1">
    <location>
        <begin position="211"/>
        <end position="244"/>
    </location>
</feature>
<dbReference type="Proteomes" id="UP000002009">
    <property type="component" value="Chromosome 1"/>
</dbReference>
<gene>
    <name evidence="2" type="ORF">MICPUN_55591</name>
</gene>
<feature type="compositionally biased region" description="Low complexity" evidence="1">
    <location>
        <begin position="387"/>
        <end position="398"/>
    </location>
</feature>
<feature type="compositionally biased region" description="Low complexity" evidence="1">
    <location>
        <begin position="121"/>
        <end position="135"/>
    </location>
</feature>
<feature type="region of interest" description="Disordered" evidence="1">
    <location>
        <begin position="49"/>
        <end position="141"/>
    </location>
</feature>